<proteinExistence type="predicted"/>
<gene>
    <name evidence="2" type="ORF">S03H2_00569</name>
</gene>
<dbReference type="EMBL" id="BARU01000121">
    <property type="protein sequence ID" value="GAH27449.1"/>
    <property type="molecule type" value="Genomic_DNA"/>
</dbReference>
<dbReference type="AlphaFoldDB" id="X1FDJ0"/>
<comment type="caution">
    <text evidence="2">The sequence shown here is derived from an EMBL/GenBank/DDBJ whole genome shotgun (WGS) entry which is preliminary data.</text>
</comment>
<feature type="region of interest" description="Disordered" evidence="1">
    <location>
        <begin position="99"/>
        <end position="119"/>
    </location>
</feature>
<reference evidence="2" key="1">
    <citation type="journal article" date="2014" name="Front. Microbiol.">
        <title>High frequency of phylogenetically diverse reductive dehalogenase-homologous genes in deep subseafloor sedimentary metagenomes.</title>
        <authorList>
            <person name="Kawai M."/>
            <person name="Futagami T."/>
            <person name="Toyoda A."/>
            <person name="Takaki Y."/>
            <person name="Nishi S."/>
            <person name="Hori S."/>
            <person name="Arai W."/>
            <person name="Tsubouchi T."/>
            <person name="Morono Y."/>
            <person name="Uchiyama I."/>
            <person name="Ito T."/>
            <person name="Fujiyama A."/>
            <person name="Inagaki F."/>
            <person name="Takami H."/>
        </authorList>
    </citation>
    <scope>NUCLEOTIDE SEQUENCE</scope>
    <source>
        <strain evidence="2">Expedition CK06-06</strain>
    </source>
</reference>
<organism evidence="2">
    <name type="scientific">marine sediment metagenome</name>
    <dbReference type="NCBI Taxonomy" id="412755"/>
    <lineage>
        <taxon>unclassified sequences</taxon>
        <taxon>metagenomes</taxon>
        <taxon>ecological metagenomes</taxon>
    </lineage>
</organism>
<protein>
    <submittedName>
        <fullName evidence="2">Uncharacterized protein</fullName>
    </submittedName>
</protein>
<accession>X1FDJ0</accession>
<name>X1FDJ0_9ZZZZ</name>
<feature type="compositionally biased region" description="Basic and acidic residues" evidence="1">
    <location>
        <begin position="109"/>
        <end position="119"/>
    </location>
</feature>
<sequence>MPSIMVYAMTNQRINAKITPELKEQLIEIQNKTGSTLTEVIENTIENGLNHTGLPKEKRELENSDYSLNDLVSEVAEIKKRGYEEGVADTINKIKNNPNKLDFVGGNEQKPKEKDDEKEKDEYECPCGAIHDTPVKFCGECGEEMDWGDDDDDDDEEKGWLSSLINWNNSNSNRTKTYQRTQVPMSIPINVLYLKISCIESMRK</sequence>
<evidence type="ECO:0000313" key="2">
    <source>
        <dbReference type="EMBL" id="GAH27449.1"/>
    </source>
</evidence>
<evidence type="ECO:0000256" key="1">
    <source>
        <dbReference type="SAM" id="MobiDB-lite"/>
    </source>
</evidence>